<evidence type="ECO:0000256" key="2">
    <source>
        <dbReference type="ARBA" id="ARBA00022692"/>
    </source>
</evidence>
<comment type="subcellular location">
    <subcellularLocation>
        <location evidence="1">Membrane</location>
        <topology evidence="1">Multi-pass membrane protein</topology>
    </subcellularLocation>
</comment>
<keyword evidence="8" id="KW-1185">Reference proteome</keyword>
<dbReference type="Proteomes" id="UP000020467">
    <property type="component" value="Unassembled WGS sequence"/>
</dbReference>
<protein>
    <submittedName>
        <fullName evidence="7">Uncharacterized protein</fullName>
    </submittedName>
</protein>
<evidence type="ECO:0000313" key="7">
    <source>
        <dbReference type="EMBL" id="EXF75434.1"/>
    </source>
</evidence>
<reference evidence="7 8" key="1">
    <citation type="submission" date="2014-02" db="EMBL/GenBank/DDBJ databases">
        <title>The genome sequence of Colletotrichum fioriniae PJ7.</title>
        <authorList>
            <person name="Baroncelli R."/>
            <person name="Thon M.R."/>
        </authorList>
    </citation>
    <scope>NUCLEOTIDE SEQUENCE [LARGE SCALE GENOMIC DNA]</scope>
    <source>
        <strain evidence="7 8">PJ7</strain>
    </source>
</reference>
<dbReference type="Gene3D" id="1.20.58.340">
    <property type="entry name" value="Magnesium transport protein CorA, transmembrane region"/>
    <property type="match status" value="1"/>
</dbReference>
<keyword evidence="3 6" id="KW-1133">Transmembrane helix</keyword>
<evidence type="ECO:0000313" key="8">
    <source>
        <dbReference type="Proteomes" id="UP000020467"/>
    </source>
</evidence>
<dbReference type="SUPFAM" id="SSF144083">
    <property type="entry name" value="Magnesium transport protein CorA, transmembrane region"/>
    <property type="match status" value="1"/>
</dbReference>
<dbReference type="OrthoDB" id="5430750at2759"/>
<evidence type="ECO:0000256" key="3">
    <source>
        <dbReference type="ARBA" id="ARBA00022989"/>
    </source>
</evidence>
<dbReference type="InterPro" id="IPR045863">
    <property type="entry name" value="CorA_TM1_TM2"/>
</dbReference>
<feature type="transmembrane region" description="Helical" evidence="6">
    <location>
        <begin position="634"/>
        <end position="652"/>
    </location>
</feature>
<feature type="transmembrane region" description="Helical" evidence="6">
    <location>
        <begin position="602"/>
        <end position="622"/>
    </location>
</feature>
<organism evidence="7 8">
    <name type="scientific">Colletotrichum fioriniae PJ7</name>
    <dbReference type="NCBI Taxonomy" id="1445577"/>
    <lineage>
        <taxon>Eukaryota</taxon>
        <taxon>Fungi</taxon>
        <taxon>Dikarya</taxon>
        <taxon>Ascomycota</taxon>
        <taxon>Pezizomycotina</taxon>
        <taxon>Sordariomycetes</taxon>
        <taxon>Hypocreomycetidae</taxon>
        <taxon>Glomerellales</taxon>
        <taxon>Glomerellaceae</taxon>
        <taxon>Colletotrichum</taxon>
        <taxon>Colletotrichum acutatum species complex</taxon>
    </lineage>
</organism>
<dbReference type="GO" id="GO:0046873">
    <property type="term" value="F:metal ion transmembrane transporter activity"/>
    <property type="evidence" value="ECO:0007669"/>
    <property type="project" value="InterPro"/>
</dbReference>
<dbReference type="eggNOG" id="ENOG502SJNH">
    <property type="taxonomic scope" value="Eukaryota"/>
</dbReference>
<evidence type="ECO:0000256" key="1">
    <source>
        <dbReference type="ARBA" id="ARBA00004141"/>
    </source>
</evidence>
<accession>A0A010RCI2</accession>
<feature type="compositionally biased region" description="Low complexity" evidence="5">
    <location>
        <begin position="62"/>
        <end position="72"/>
    </location>
</feature>
<feature type="region of interest" description="Disordered" evidence="5">
    <location>
        <begin position="211"/>
        <end position="236"/>
    </location>
</feature>
<dbReference type="EMBL" id="JARH01000900">
    <property type="protein sequence ID" value="EXF75434.1"/>
    <property type="molecule type" value="Genomic_DNA"/>
</dbReference>
<dbReference type="KEGG" id="cfj:CFIO01_07070"/>
<dbReference type="GO" id="GO:0016020">
    <property type="term" value="C:membrane"/>
    <property type="evidence" value="ECO:0007669"/>
    <property type="project" value="UniProtKB-SubCell"/>
</dbReference>
<keyword evidence="2 6" id="KW-0812">Transmembrane</keyword>
<keyword evidence="4 6" id="KW-0472">Membrane</keyword>
<name>A0A010RCI2_9PEZI</name>
<feature type="region of interest" description="Disordered" evidence="5">
    <location>
        <begin position="695"/>
        <end position="733"/>
    </location>
</feature>
<evidence type="ECO:0000256" key="4">
    <source>
        <dbReference type="ARBA" id="ARBA00023136"/>
    </source>
</evidence>
<proteinExistence type="predicted"/>
<gene>
    <name evidence="7" type="ORF">CFIO01_07070</name>
</gene>
<feature type="region of interest" description="Disordered" evidence="5">
    <location>
        <begin position="31"/>
        <end position="91"/>
    </location>
</feature>
<dbReference type="AlphaFoldDB" id="A0A010RCI2"/>
<evidence type="ECO:0000256" key="6">
    <source>
        <dbReference type="SAM" id="Phobius"/>
    </source>
</evidence>
<comment type="caution">
    <text evidence="7">The sequence shown here is derived from an EMBL/GenBank/DDBJ whole genome shotgun (WGS) entry which is preliminary data.</text>
</comment>
<sequence>MSTRSPEELLRAVEASHDQYLRNLRSLHDSLASAVRDRSDTKTTNNTRQPSPLLQPSPSPAQSPGQSPPLSSEATFQPALRRARRSTFSDPIEKRTLPGVVERKHVPASIHSELDFEYLPLLDITGPRSANSSDGTLTIPPTKLVERVSWTDNQLLRHLKYTDFTGGAAIALTDVIKRQADIDEDAVFEEFAAYESQGYVSSTFELYDVDKEGSPRPVGKHPDRRPRGASADAAPTPTQIVDAPTVWNALKEIHADGQAVGLVTILQEPSALMLGALHMTMRPYFDMTELLNHFITDHENNGKTTAHVHRAFAKDASPSHLRQRSFFFVFKYYTVVGEGLEPAPFQKYDKRPADRRSKDHIDIAECSSILALSLSGPPRQSVKQTRRREGPQEGFLFDTFAPWHLLSIQSFPDDEHTLRGGDAEAHKNFPSGPYAFLDALVTEYRDATKRNLALHARIAKLITPPTDFMFDARLRDKLLFEDKHFTYIRRYFWAYNTLGVVNEGLRAMLAAYRETFPDDFWEGRHQTLWPHPAPESPEGAAYRDKMVLLRSDLERACRDLETVHAKNAATRKEIENLRDQLFSGSSIKESRRAIEQGDNIKVLTLGSMVFLPLTFVTSVFGITEFTISPEDWRFPVTMVCVCVPFIVALILLQTRAGYSLARHTFAALAWPFRLFTDADADEQFTPAVIMPLTETRPRRKRRLTGRRPPPPLSTRSPRHQHQQHQPPQQHQRDNDLGLIQSFMGWWTWVRKNGVRRSGGERGDGSGFGHV</sequence>
<dbReference type="InterPro" id="IPR002523">
    <property type="entry name" value="MgTranspt_CorA/ZnTranspt_ZntB"/>
</dbReference>
<dbReference type="HOGENOM" id="CLU_015492_1_0_1"/>
<evidence type="ECO:0000256" key="5">
    <source>
        <dbReference type="SAM" id="MobiDB-lite"/>
    </source>
</evidence>
<dbReference type="Pfam" id="PF01544">
    <property type="entry name" value="CorA"/>
    <property type="match status" value="1"/>
</dbReference>